<dbReference type="Gene3D" id="3.90.79.10">
    <property type="entry name" value="Nucleoside Triphosphate Pyrophosphohydrolase"/>
    <property type="match status" value="1"/>
</dbReference>
<evidence type="ECO:0000313" key="1">
    <source>
        <dbReference type="EMBL" id="GAG69671.1"/>
    </source>
</evidence>
<name>X1BCH0_9ZZZZ</name>
<organism evidence="1">
    <name type="scientific">marine sediment metagenome</name>
    <dbReference type="NCBI Taxonomy" id="412755"/>
    <lineage>
        <taxon>unclassified sequences</taxon>
        <taxon>metagenomes</taxon>
        <taxon>ecological metagenomes</taxon>
    </lineage>
</organism>
<sequence>GIVYLIEIKTPDIKIRENSKMEGKLVNKKELIRYENKMERWSQIIIHNFL</sequence>
<proteinExistence type="predicted"/>
<gene>
    <name evidence="1" type="ORF">S01H4_01535</name>
</gene>
<accession>X1BCH0</accession>
<dbReference type="AlphaFoldDB" id="X1BCH0"/>
<reference evidence="1" key="1">
    <citation type="journal article" date="2014" name="Front. Microbiol.">
        <title>High frequency of phylogenetically diverse reductive dehalogenase-homologous genes in deep subseafloor sedimentary metagenomes.</title>
        <authorList>
            <person name="Kawai M."/>
            <person name="Futagami T."/>
            <person name="Toyoda A."/>
            <person name="Takaki Y."/>
            <person name="Nishi S."/>
            <person name="Hori S."/>
            <person name="Arai W."/>
            <person name="Tsubouchi T."/>
            <person name="Morono Y."/>
            <person name="Uchiyama I."/>
            <person name="Ito T."/>
            <person name="Fujiyama A."/>
            <person name="Inagaki F."/>
            <person name="Takami H."/>
        </authorList>
    </citation>
    <scope>NUCLEOTIDE SEQUENCE</scope>
    <source>
        <strain evidence="1">Expedition CK06-06</strain>
    </source>
</reference>
<comment type="caution">
    <text evidence="1">The sequence shown here is derived from an EMBL/GenBank/DDBJ whole genome shotgun (WGS) entry which is preliminary data.</text>
</comment>
<protein>
    <submittedName>
        <fullName evidence="1">Uncharacterized protein</fullName>
    </submittedName>
</protein>
<feature type="non-terminal residue" evidence="1">
    <location>
        <position position="1"/>
    </location>
</feature>
<dbReference type="EMBL" id="BART01000283">
    <property type="protein sequence ID" value="GAG69671.1"/>
    <property type="molecule type" value="Genomic_DNA"/>
</dbReference>